<proteinExistence type="predicted"/>
<keyword evidence="2" id="KW-1185">Reference proteome</keyword>
<evidence type="ECO:0000313" key="1">
    <source>
        <dbReference type="EMBL" id="VUC28727.1"/>
    </source>
</evidence>
<protein>
    <submittedName>
        <fullName evidence="1">Uncharacterized protein</fullName>
    </submittedName>
</protein>
<accession>A0ABY6UC70</accession>
<comment type="caution">
    <text evidence="1">The sequence shown here is derived from an EMBL/GenBank/DDBJ whole genome shotgun (WGS) entry which is preliminary data.</text>
</comment>
<dbReference type="EMBL" id="CABFNS010000793">
    <property type="protein sequence ID" value="VUC28727.1"/>
    <property type="molecule type" value="Genomic_DNA"/>
</dbReference>
<dbReference type="Proteomes" id="UP000766486">
    <property type="component" value="Unassembled WGS sequence"/>
</dbReference>
<reference evidence="1 2" key="1">
    <citation type="submission" date="2019-06" db="EMBL/GenBank/DDBJ databases">
        <authorList>
            <person name="Broberg M."/>
        </authorList>
    </citation>
    <scope>NUCLEOTIDE SEQUENCE [LARGE SCALE GENOMIC DNA]</scope>
</reference>
<gene>
    <name evidence="1" type="ORF">CLO192961_LOCUS245044</name>
</gene>
<name>A0ABY6UC70_BIOOC</name>
<evidence type="ECO:0000313" key="2">
    <source>
        <dbReference type="Proteomes" id="UP000766486"/>
    </source>
</evidence>
<organism evidence="1 2">
    <name type="scientific">Bionectria ochroleuca</name>
    <name type="common">Gliocladium roseum</name>
    <dbReference type="NCBI Taxonomy" id="29856"/>
    <lineage>
        <taxon>Eukaryota</taxon>
        <taxon>Fungi</taxon>
        <taxon>Dikarya</taxon>
        <taxon>Ascomycota</taxon>
        <taxon>Pezizomycotina</taxon>
        <taxon>Sordariomycetes</taxon>
        <taxon>Hypocreomycetidae</taxon>
        <taxon>Hypocreales</taxon>
        <taxon>Bionectriaceae</taxon>
        <taxon>Clonostachys</taxon>
    </lineage>
</organism>
<sequence length="93" mass="10001">MDWWSGSTTMGHAVGTGALDGLALAYHRALPATTGLSLNGMETSVQSLIPFFRGLALQKYTHITNSNRMDGSFTQICPTMAPALRHLYDLASS</sequence>